<comment type="caution">
    <text evidence="2">The sequence shown here is derived from an EMBL/GenBank/DDBJ whole genome shotgun (WGS) entry which is preliminary data.</text>
</comment>
<dbReference type="GO" id="GO:0016787">
    <property type="term" value="F:hydrolase activity"/>
    <property type="evidence" value="ECO:0007669"/>
    <property type="project" value="UniProtKB-KW"/>
</dbReference>
<dbReference type="PRINTS" id="PR00111">
    <property type="entry name" value="ABHYDROLASE"/>
</dbReference>
<name>A0ABU6J251_9BURK</name>
<sequence>MKRICVYLAAAFLAIISATYYTLPHYFREPLIELNRGIAGLEEKTILVDRHEIHYLEGGSGDAVVLLHGIFAEKDHWVDFARPLTGSYHVIVPDLPGFGESSRMPDLQYDYAAQTELLVKMLDKLGIKRAHLAGNSMGGTIASLFAIKYPDRVASIAFIGAPHGIRSTTPSEMDMLIDAGKAPLVARNPAEFEEMLSLVFAKRPFLPFPIIQASQSSAINNAESNHRIWLGQLKDRYLLHERIETLKHKTLVLWGENDRVFDVSGAGVLKAKLSRAEMHVLHGIGHLPMMEAPKDTSGLYTAFLRKMKS</sequence>
<dbReference type="Proteomes" id="UP001352263">
    <property type="component" value="Unassembled WGS sequence"/>
</dbReference>
<dbReference type="Pfam" id="PF00561">
    <property type="entry name" value="Abhydrolase_1"/>
    <property type="match status" value="1"/>
</dbReference>
<dbReference type="InterPro" id="IPR000639">
    <property type="entry name" value="Epox_hydrolase-like"/>
</dbReference>
<feature type="domain" description="AB hydrolase-1" evidence="1">
    <location>
        <begin position="63"/>
        <end position="293"/>
    </location>
</feature>
<dbReference type="InterPro" id="IPR029058">
    <property type="entry name" value="AB_hydrolase_fold"/>
</dbReference>
<dbReference type="PANTHER" id="PTHR43798:SF5">
    <property type="entry name" value="MONOACYLGLYCEROL LIPASE ABHD6"/>
    <property type="match status" value="1"/>
</dbReference>
<dbReference type="InterPro" id="IPR050266">
    <property type="entry name" value="AB_hydrolase_sf"/>
</dbReference>
<protein>
    <submittedName>
        <fullName evidence="2">Alpha/beta hydrolase</fullName>
    </submittedName>
</protein>
<dbReference type="Gene3D" id="3.40.50.1820">
    <property type="entry name" value="alpha/beta hydrolase"/>
    <property type="match status" value="1"/>
</dbReference>
<evidence type="ECO:0000313" key="3">
    <source>
        <dbReference type="Proteomes" id="UP001352263"/>
    </source>
</evidence>
<dbReference type="RefSeq" id="WP_326504446.1">
    <property type="nucleotide sequence ID" value="NZ_JAWIIV010000001.1"/>
</dbReference>
<reference evidence="2 3" key="1">
    <citation type="submission" date="2023-10" db="EMBL/GenBank/DDBJ databases">
        <title>Noviherbaspirillum sp. CPCC 100848 genome assembly.</title>
        <authorList>
            <person name="Li X.Y."/>
            <person name="Fang X.M."/>
        </authorList>
    </citation>
    <scope>NUCLEOTIDE SEQUENCE [LARGE SCALE GENOMIC DNA]</scope>
    <source>
        <strain evidence="2 3">CPCC 100848</strain>
    </source>
</reference>
<evidence type="ECO:0000259" key="1">
    <source>
        <dbReference type="Pfam" id="PF00561"/>
    </source>
</evidence>
<proteinExistence type="predicted"/>
<dbReference type="PRINTS" id="PR00412">
    <property type="entry name" value="EPOXHYDRLASE"/>
</dbReference>
<gene>
    <name evidence="2" type="ORF">RY831_00875</name>
</gene>
<dbReference type="SUPFAM" id="SSF53474">
    <property type="entry name" value="alpha/beta-Hydrolases"/>
    <property type="match status" value="1"/>
</dbReference>
<accession>A0ABU6J251</accession>
<dbReference type="EMBL" id="JAWIIV010000001">
    <property type="protein sequence ID" value="MEC4717695.1"/>
    <property type="molecule type" value="Genomic_DNA"/>
</dbReference>
<evidence type="ECO:0000313" key="2">
    <source>
        <dbReference type="EMBL" id="MEC4717695.1"/>
    </source>
</evidence>
<organism evidence="2 3">
    <name type="scientific">Noviherbaspirillum album</name>
    <dbReference type="NCBI Taxonomy" id="3080276"/>
    <lineage>
        <taxon>Bacteria</taxon>
        <taxon>Pseudomonadati</taxon>
        <taxon>Pseudomonadota</taxon>
        <taxon>Betaproteobacteria</taxon>
        <taxon>Burkholderiales</taxon>
        <taxon>Oxalobacteraceae</taxon>
        <taxon>Noviherbaspirillum</taxon>
    </lineage>
</organism>
<keyword evidence="2" id="KW-0378">Hydrolase</keyword>
<dbReference type="InterPro" id="IPR000073">
    <property type="entry name" value="AB_hydrolase_1"/>
</dbReference>
<keyword evidence="3" id="KW-1185">Reference proteome</keyword>
<dbReference type="PANTHER" id="PTHR43798">
    <property type="entry name" value="MONOACYLGLYCEROL LIPASE"/>
    <property type="match status" value="1"/>
</dbReference>